<dbReference type="GO" id="GO:0006754">
    <property type="term" value="P:ATP biosynthetic process"/>
    <property type="evidence" value="ECO:0007669"/>
    <property type="project" value="TreeGrafter"/>
</dbReference>
<evidence type="ECO:0000313" key="3">
    <source>
        <dbReference type="EMBL" id="MBB5493165.1"/>
    </source>
</evidence>
<dbReference type="AlphaFoldDB" id="A0A840WN22"/>
<proteinExistence type="predicted"/>
<gene>
    <name evidence="3" type="ORF">HNR07_004302</name>
</gene>
<dbReference type="Pfam" id="PF00293">
    <property type="entry name" value="NUDIX"/>
    <property type="match status" value="1"/>
</dbReference>
<keyword evidence="1 3" id="KW-0378">Hydrolase</keyword>
<dbReference type="GO" id="GO:0004081">
    <property type="term" value="F:bis(5'-nucleosyl)-tetraphosphatase (asymmetrical) activity"/>
    <property type="evidence" value="ECO:0007669"/>
    <property type="project" value="TreeGrafter"/>
</dbReference>
<protein>
    <submittedName>
        <fullName evidence="3">8-oxo-dGTP diphosphatase</fullName>
        <ecNumber evidence="3">3.6.1.55</ecNumber>
    </submittedName>
</protein>
<name>A0A840WN22_9ACTN</name>
<dbReference type="EMBL" id="JACHDO010000001">
    <property type="protein sequence ID" value="MBB5493165.1"/>
    <property type="molecule type" value="Genomic_DNA"/>
</dbReference>
<dbReference type="RefSeq" id="WP_184366465.1">
    <property type="nucleotide sequence ID" value="NZ_BAAAKM010000023.1"/>
</dbReference>
<dbReference type="GO" id="GO:0006167">
    <property type="term" value="P:AMP biosynthetic process"/>
    <property type="evidence" value="ECO:0007669"/>
    <property type="project" value="TreeGrafter"/>
</dbReference>
<dbReference type="PANTHER" id="PTHR21340">
    <property type="entry name" value="DIADENOSINE 5,5-P1,P4-TETRAPHOSPHATE PYROPHOSPHOHYDROLASE MUTT"/>
    <property type="match status" value="1"/>
</dbReference>
<dbReference type="InterPro" id="IPR015797">
    <property type="entry name" value="NUDIX_hydrolase-like_dom_sf"/>
</dbReference>
<dbReference type="PANTHER" id="PTHR21340:SF0">
    <property type="entry name" value="BIS(5'-NUCLEOSYL)-TETRAPHOSPHATASE [ASYMMETRICAL]"/>
    <property type="match status" value="1"/>
</dbReference>
<dbReference type="EC" id="3.6.1.55" evidence="3"/>
<organism evidence="3 4">
    <name type="scientific">Nocardiopsis metallicus</name>
    <dbReference type="NCBI Taxonomy" id="179819"/>
    <lineage>
        <taxon>Bacteria</taxon>
        <taxon>Bacillati</taxon>
        <taxon>Actinomycetota</taxon>
        <taxon>Actinomycetes</taxon>
        <taxon>Streptosporangiales</taxon>
        <taxon>Nocardiopsidaceae</taxon>
        <taxon>Nocardiopsis</taxon>
    </lineage>
</organism>
<keyword evidence="4" id="KW-1185">Reference proteome</keyword>
<accession>A0A840WN22</accession>
<dbReference type="PROSITE" id="PS51462">
    <property type="entry name" value="NUDIX"/>
    <property type="match status" value="1"/>
</dbReference>
<reference evidence="3 4" key="1">
    <citation type="submission" date="2020-08" db="EMBL/GenBank/DDBJ databases">
        <title>Sequencing the genomes of 1000 actinobacteria strains.</title>
        <authorList>
            <person name="Klenk H.-P."/>
        </authorList>
    </citation>
    <scope>NUCLEOTIDE SEQUENCE [LARGE SCALE GENOMIC DNA]</scope>
    <source>
        <strain evidence="3 4">DSM 44598</strain>
    </source>
</reference>
<dbReference type="Proteomes" id="UP000579647">
    <property type="component" value="Unassembled WGS sequence"/>
</dbReference>
<dbReference type="InterPro" id="IPR020084">
    <property type="entry name" value="NUDIX_hydrolase_CS"/>
</dbReference>
<evidence type="ECO:0000313" key="4">
    <source>
        <dbReference type="Proteomes" id="UP000579647"/>
    </source>
</evidence>
<dbReference type="PROSITE" id="PS00893">
    <property type="entry name" value="NUDIX_BOX"/>
    <property type="match status" value="1"/>
</dbReference>
<dbReference type="InterPro" id="IPR000086">
    <property type="entry name" value="NUDIX_hydrolase_dom"/>
</dbReference>
<evidence type="ECO:0000259" key="2">
    <source>
        <dbReference type="PROSITE" id="PS51462"/>
    </source>
</evidence>
<evidence type="ECO:0000256" key="1">
    <source>
        <dbReference type="ARBA" id="ARBA00022801"/>
    </source>
</evidence>
<feature type="domain" description="Nudix hydrolase" evidence="2">
    <location>
        <begin position="21"/>
        <end position="155"/>
    </location>
</feature>
<dbReference type="SUPFAM" id="SSF55811">
    <property type="entry name" value="Nudix"/>
    <property type="match status" value="1"/>
</dbReference>
<dbReference type="GO" id="GO:0035539">
    <property type="term" value="F:8-oxo-7,8-dihydrodeoxyguanosine triphosphate pyrophosphatase activity"/>
    <property type="evidence" value="ECO:0007669"/>
    <property type="project" value="UniProtKB-EC"/>
</dbReference>
<comment type="caution">
    <text evidence="3">The sequence shown here is derived from an EMBL/GenBank/DDBJ whole genome shotgun (WGS) entry which is preliminary data.</text>
</comment>
<dbReference type="CDD" id="cd02883">
    <property type="entry name" value="NUDIX_Hydrolase"/>
    <property type="match status" value="1"/>
</dbReference>
<dbReference type="InterPro" id="IPR051325">
    <property type="entry name" value="Nudix_hydrolase_domain"/>
</dbReference>
<sequence>MRFLEPEDEKELIALARAEGIERFSAGAIVHRNGGGEVLLLRRRDDDTSFPGAESLPSGGVDPGEGLLEGLARELREEIGRAPGTLPLDAFATWFDYVSRSGIRKRQFTFAVPHDGTPVVLSEEHTGFRWLPAHRLGESDLTPQVKAAVREWVDLVS</sequence>
<dbReference type="Gene3D" id="3.90.79.10">
    <property type="entry name" value="Nucleoside Triphosphate Pyrophosphohydrolase"/>
    <property type="match status" value="1"/>
</dbReference>